<dbReference type="Gene3D" id="2.10.109.10">
    <property type="entry name" value="Umud Fragment, subunit A"/>
    <property type="match status" value="1"/>
</dbReference>
<evidence type="ECO:0000313" key="9">
    <source>
        <dbReference type="EMBL" id="QCT72687.1"/>
    </source>
</evidence>
<sequence>MKKAYQIFTTLLLIILIAMAAILFLPKLLGMTPLAVLSGSMEPTYHVGSLVYVKDADPAEVQVGDPITFKISDDTMVTHRVVAIDTEAQTFQTKGDANDNVDGGAVAYQNLVGKPVFTIPYMGYLAVYANTTTGMIVMVTVILVILILTFLPDFLMKDNDGKGEAATKEGQESKRTAENKKTEAQKRKRKK</sequence>
<evidence type="ECO:0000256" key="4">
    <source>
        <dbReference type="ARBA" id="ARBA00023136"/>
    </source>
</evidence>
<dbReference type="RefSeq" id="WP_096919206.1">
    <property type="nucleotide sequence ID" value="NZ_CP029487.1"/>
</dbReference>
<keyword evidence="3 7" id="KW-1133">Transmembrane helix</keyword>
<evidence type="ECO:0000313" key="10">
    <source>
        <dbReference type="Proteomes" id="UP000218387"/>
    </source>
</evidence>
<dbReference type="EMBL" id="CP029487">
    <property type="protein sequence ID" value="QCT72687.1"/>
    <property type="molecule type" value="Genomic_DNA"/>
</dbReference>
<evidence type="ECO:0000256" key="7">
    <source>
        <dbReference type="SAM" id="Phobius"/>
    </source>
</evidence>
<protein>
    <recommendedName>
        <fullName evidence="5">Signal peptidase I</fullName>
        <ecNumber evidence="5">3.4.21.89</ecNumber>
    </recommendedName>
</protein>
<dbReference type="InterPro" id="IPR001733">
    <property type="entry name" value="Peptidase_S26B"/>
</dbReference>
<dbReference type="GO" id="GO:0004252">
    <property type="term" value="F:serine-type endopeptidase activity"/>
    <property type="evidence" value="ECO:0007669"/>
    <property type="project" value="UniProtKB-UniRule"/>
</dbReference>
<dbReference type="InterPro" id="IPR036286">
    <property type="entry name" value="LexA/Signal_pep-like_sf"/>
</dbReference>
<dbReference type="PANTHER" id="PTHR10806">
    <property type="entry name" value="SIGNAL PEPTIDASE COMPLEX CATALYTIC SUBUNIT SEC11"/>
    <property type="match status" value="1"/>
</dbReference>
<feature type="transmembrane region" description="Helical" evidence="7">
    <location>
        <begin position="7"/>
        <end position="25"/>
    </location>
</feature>
<feature type="domain" description="Peptidase S26" evidence="8">
    <location>
        <begin position="12"/>
        <end position="84"/>
    </location>
</feature>
<evidence type="ECO:0000259" key="8">
    <source>
        <dbReference type="Pfam" id="PF10502"/>
    </source>
</evidence>
<reference evidence="9 10" key="1">
    <citation type="submission" date="2018-05" db="EMBL/GenBank/DDBJ databases">
        <title>Genome comparison of Eubacterium sp.</title>
        <authorList>
            <person name="Feng Y."/>
            <person name="Sanchez-Andrea I."/>
            <person name="Stams A.J.M."/>
            <person name="De Vos W.M."/>
        </authorList>
    </citation>
    <scope>NUCLEOTIDE SEQUENCE [LARGE SCALE GENOMIC DNA]</scope>
    <source>
        <strain evidence="9 10">YI</strain>
    </source>
</reference>
<feature type="region of interest" description="Disordered" evidence="6">
    <location>
        <begin position="161"/>
        <end position="191"/>
    </location>
</feature>
<dbReference type="Proteomes" id="UP000218387">
    <property type="component" value="Chromosome"/>
</dbReference>
<accession>A0A4P9CAQ5</accession>
<evidence type="ECO:0000256" key="5">
    <source>
        <dbReference type="NCBIfam" id="TIGR02228"/>
    </source>
</evidence>
<evidence type="ECO:0000256" key="1">
    <source>
        <dbReference type="ARBA" id="ARBA00004370"/>
    </source>
</evidence>
<dbReference type="AlphaFoldDB" id="A0A4P9CAQ5"/>
<dbReference type="SUPFAM" id="SSF51306">
    <property type="entry name" value="LexA/Signal peptidase"/>
    <property type="match status" value="1"/>
</dbReference>
<keyword evidence="4 7" id="KW-0472">Membrane</keyword>
<dbReference type="EC" id="3.4.21.89" evidence="5"/>
<dbReference type="KEGG" id="emt:CPZ25_015570"/>
<dbReference type="GO" id="GO:0006465">
    <property type="term" value="P:signal peptide processing"/>
    <property type="evidence" value="ECO:0007669"/>
    <property type="project" value="UniProtKB-UniRule"/>
</dbReference>
<keyword evidence="10" id="KW-1185">Reference proteome</keyword>
<comment type="subcellular location">
    <subcellularLocation>
        <location evidence="1">Membrane</location>
    </subcellularLocation>
</comment>
<dbReference type="GO" id="GO:0016020">
    <property type="term" value="C:membrane"/>
    <property type="evidence" value="ECO:0007669"/>
    <property type="project" value="UniProtKB-SubCell"/>
</dbReference>
<name>A0A4P9CAQ5_EUBML</name>
<gene>
    <name evidence="9" type="ORF">CPZ25_015570</name>
</gene>
<evidence type="ECO:0000256" key="3">
    <source>
        <dbReference type="ARBA" id="ARBA00022989"/>
    </source>
</evidence>
<organism evidence="9 10">
    <name type="scientific">Eubacterium maltosivorans</name>
    <dbReference type="NCBI Taxonomy" id="2041044"/>
    <lineage>
        <taxon>Bacteria</taxon>
        <taxon>Bacillati</taxon>
        <taxon>Bacillota</taxon>
        <taxon>Clostridia</taxon>
        <taxon>Eubacteriales</taxon>
        <taxon>Eubacteriaceae</taxon>
        <taxon>Eubacterium</taxon>
    </lineage>
</organism>
<evidence type="ECO:0000256" key="2">
    <source>
        <dbReference type="ARBA" id="ARBA00022692"/>
    </source>
</evidence>
<dbReference type="Pfam" id="PF10502">
    <property type="entry name" value="Peptidase_S26"/>
    <property type="match status" value="1"/>
</dbReference>
<feature type="transmembrane region" description="Helical" evidence="7">
    <location>
        <begin position="125"/>
        <end position="151"/>
    </location>
</feature>
<keyword evidence="2 7" id="KW-0812">Transmembrane</keyword>
<dbReference type="PRINTS" id="PR00728">
    <property type="entry name" value="SIGNALPTASE"/>
</dbReference>
<feature type="compositionally biased region" description="Basic and acidic residues" evidence="6">
    <location>
        <begin position="161"/>
        <end position="185"/>
    </location>
</feature>
<dbReference type="PANTHER" id="PTHR10806:SF6">
    <property type="entry name" value="SIGNAL PEPTIDASE COMPLEX CATALYTIC SUBUNIT SEC11"/>
    <property type="match status" value="1"/>
</dbReference>
<dbReference type="InterPro" id="IPR019533">
    <property type="entry name" value="Peptidase_S26"/>
</dbReference>
<proteinExistence type="predicted"/>
<evidence type="ECO:0000256" key="6">
    <source>
        <dbReference type="SAM" id="MobiDB-lite"/>
    </source>
</evidence>
<dbReference type="NCBIfam" id="TIGR02228">
    <property type="entry name" value="sigpep_I_arch"/>
    <property type="match status" value="1"/>
</dbReference>
<dbReference type="GO" id="GO:0009003">
    <property type="term" value="F:signal peptidase activity"/>
    <property type="evidence" value="ECO:0007669"/>
    <property type="project" value="UniProtKB-EC"/>
</dbReference>
<dbReference type="CDD" id="cd06530">
    <property type="entry name" value="S26_SPase_I"/>
    <property type="match status" value="1"/>
</dbReference>